<dbReference type="EMBL" id="JBBWWQ010000010">
    <property type="protein sequence ID" value="KAK8937215.1"/>
    <property type="molecule type" value="Genomic_DNA"/>
</dbReference>
<comment type="pathway">
    <text evidence="1">Carbohydrate degradation; pentose phosphate pathway.</text>
</comment>
<evidence type="ECO:0000313" key="4">
    <source>
        <dbReference type="Proteomes" id="UP001418222"/>
    </source>
</evidence>
<feature type="domain" description="Glucosamine/galactosamine-6-phosphate isomerase" evidence="2">
    <location>
        <begin position="1"/>
        <end position="94"/>
    </location>
</feature>
<dbReference type="Proteomes" id="UP001418222">
    <property type="component" value="Unassembled WGS sequence"/>
</dbReference>
<name>A0AAP0BG74_9ASPA</name>
<dbReference type="InterPro" id="IPR037171">
    <property type="entry name" value="NagB/RpiA_transferase-like"/>
</dbReference>
<dbReference type="InterPro" id="IPR039104">
    <property type="entry name" value="6PGL"/>
</dbReference>
<organism evidence="3 4">
    <name type="scientific">Platanthera zijinensis</name>
    <dbReference type="NCBI Taxonomy" id="2320716"/>
    <lineage>
        <taxon>Eukaryota</taxon>
        <taxon>Viridiplantae</taxon>
        <taxon>Streptophyta</taxon>
        <taxon>Embryophyta</taxon>
        <taxon>Tracheophyta</taxon>
        <taxon>Spermatophyta</taxon>
        <taxon>Magnoliopsida</taxon>
        <taxon>Liliopsida</taxon>
        <taxon>Asparagales</taxon>
        <taxon>Orchidaceae</taxon>
        <taxon>Orchidoideae</taxon>
        <taxon>Orchideae</taxon>
        <taxon>Orchidinae</taxon>
        <taxon>Platanthera</taxon>
    </lineage>
</organism>
<accession>A0AAP0BG74</accession>
<dbReference type="Pfam" id="PF01182">
    <property type="entry name" value="Glucosamine_iso"/>
    <property type="match status" value="1"/>
</dbReference>
<evidence type="ECO:0000259" key="2">
    <source>
        <dbReference type="Pfam" id="PF01182"/>
    </source>
</evidence>
<dbReference type="PANTHER" id="PTHR11054">
    <property type="entry name" value="6-PHOSPHOGLUCONOLACTONASE"/>
    <property type="match status" value="1"/>
</dbReference>
<proteinExistence type="predicted"/>
<evidence type="ECO:0000313" key="3">
    <source>
        <dbReference type="EMBL" id="KAK8937215.1"/>
    </source>
</evidence>
<dbReference type="InterPro" id="IPR006148">
    <property type="entry name" value="Glc/Gal-6P_isomerase"/>
</dbReference>
<sequence length="107" mass="11467">MLLGMGPDGHIASLFPGHPLLHETSRWVASIRNSPKPPAERITFTIPVINSSAYIALVVTGSGKADVVRHVFGAINPSPVSLPVQMIKLDDSSTYTWFTDKAAASKL</sequence>
<dbReference type="Gene3D" id="3.40.50.1360">
    <property type="match status" value="1"/>
</dbReference>
<gene>
    <name evidence="3" type="ORF">KSP39_PZI012807</name>
</gene>
<dbReference type="SUPFAM" id="SSF100950">
    <property type="entry name" value="NagB/RpiA/CoA transferase-like"/>
    <property type="match status" value="1"/>
</dbReference>
<evidence type="ECO:0000256" key="1">
    <source>
        <dbReference type="ARBA" id="ARBA00004959"/>
    </source>
</evidence>
<protein>
    <recommendedName>
        <fullName evidence="2">Glucosamine/galactosamine-6-phosphate isomerase domain-containing protein</fullName>
    </recommendedName>
</protein>
<dbReference type="AlphaFoldDB" id="A0AAP0BG74"/>
<keyword evidence="4" id="KW-1185">Reference proteome</keyword>
<reference evidence="3 4" key="1">
    <citation type="journal article" date="2022" name="Nat. Plants">
        <title>Genomes of leafy and leafless Platanthera orchids illuminate the evolution of mycoheterotrophy.</title>
        <authorList>
            <person name="Li M.H."/>
            <person name="Liu K.W."/>
            <person name="Li Z."/>
            <person name="Lu H.C."/>
            <person name="Ye Q.L."/>
            <person name="Zhang D."/>
            <person name="Wang J.Y."/>
            <person name="Li Y.F."/>
            <person name="Zhong Z.M."/>
            <person name="Liu X."/>
            <person name="Yu X."/>
            <person name="Liu D.K."/>
            <person name="Tu X.D."/>
            <person name="Liu B."/>
            <person name="Hao Y."/>
            <person name="Liao X.Y."/>
            <person name="Jiang Y.T."/>
            <person name="Sun W.H."/>
            <person name="Chen J."/>
            <person name="Chen Y.Q."/>
            <person name="Ai Y."/>
            <person name="Zhai J.W."/>
            <person name="Wu S.S."/>
            <person name="Zhou Z."/>
            <person name="Hsiao Y.Y."/>
            <person name="Wu W.L."/>
            <person name="Chen Y.Y."/>
            <person name="Lin Y.F."/>
            <person name="Hsu J.L."/>
            <person name="Li C.Y."/>
            <person name="Wang Z.W."/>
            <person name="Zhao X."/>
            <person name="Zhong W.Y."/>
            <person name="Ma X.K."/>
            <person name="Ma L."/>
            <person name="Huang J."/>
            <person name="Chen G.Z."/>
            <person name="Huang M.Z."/>
            <person name="Huang L."/>
            <person name="Peng D.H."/>
            <person name="Luo Y.B."/>
            <person name="Zou S.Q."/>
            <person name="Chen S.P."/>
            <person name="Lan S."/>
            <person name="Tsai W.C."/>
            <person name="Van de Peer Y."/>
            <person name="Liu Z.J."/>
        </authorList>
    </citation>
    <scope>NUCLEOTIDE SEQUENCE [LARGE SCALE GENOMIC DNA]</scope>
    <source>
        <strain evidence="3">Lor287</strain>
    </source>
</reference>
<comment type="caution">
    <text evidence="3">The sequence shown here is derived from an EMBL/GenBank/DDBJ whole genome shotgun (WGS) entry which is preliminary data.</text>
</comment>
<dbReference type="PANTHER" id="PTHR11054:SF22">
    <property type="entry name" value="6-PHOSPHOGLUCONOLACTONASE 3, CHLOROPLASTIC"/>
    <property type="match status" value="1"/>
</dbReference>
<dbReference type="GO" id="GO:0005975">
    <property type="term" value="P:carbohydrate metabolic process"/>
    <property type="evidence" value="ECO:0007669"/>
    <property type="project" value="InterPro"/>
</dbReference>